<dbReference type="PANTHER" id="PTHR10782:SF4">
    <property type="entry name" value="TONALLI, ISOFORM E"/>
    <property type="match status" value="1"/>
</dbReference>
<proteinExistence type="predicted"/>
<dbReference type="GO" id="GO:0016925">
    <property type="term" value="P:protein sumoylation"/>
    <property type="evidence" value="ECO:0007669"/>
    <property type="project" value="TreeGrafter"/>
</dbReference>
<evidence type="ECO:0000256" key="5">
    <source>
        <dbReference type="SAM" id="MobiDB-lite"/>
    </source>
</evidence>
<feature type="compositionally biased region" description="Basic and acidic residues" evidence="5">
    <location>
        <begin position="657"/>
        <end position="667"/>
    </location>
</feature>
<evidence type="ECO:0000313" key="8">
    <source>
        <dbReference type="Proteomes" id="UP000054937"/>
    </source>
</evidence>
<keyword evidence="8" id="KW-1185">Reference proteome</keyword>
<dbReference type="GO" id="GO:0008270">
    <property type="term" value="F:zinc ion binding"/>
    <property type="evidence" value="ECO:0007669"/>
    <property type="project" value="UniProtKB-KW"/>
</dbReference>
<gene>
    <name evidence="7" type="ORF">PPERSA_04464</name>
</gene>
<keyword evidence="1" id="KW-0479">Metal-binding</keyword>
<dbReference type="InterPro" id="IPR013083">
    <property type="entry name" value="Znf_RING/FYVE/PHD"/>
</dbReference>
<accession>A0A0V0QQU5</accession>
<dbReference type="GO" id="GO:0061665">
    <property type="term" value="F:SUMO ligase activity"/>
    <property type="evidence" value="ECO:0007669"/>
    <property type="project" value="TreeGrafter"/>
</dbReference>
<dbReference type="PANTHER" id="PTHR10782">
    <property type="entry name" value="ZINC FINGER MIZ DOMAIN-CONTAINING PROTEIN"/>
    <property type="match status" value="1"/>
</dbReference>
<dbReference type="SUPFAM" id="SSF57903">
    <property type="entry name" value="FYVE/PHD zinc finger"/>
    <property type="match status" value="1"/>
</dbReference>
<feature type="compositionally biased region" description="Basic and acidic residues" evidence="5">
    <location>
        <begin position="346"/>
        <end position="356"/>
    </location>
</feature>
<evidence type="ECO:0000313" key="7">
    <source>
        <dbReference type="EMBL" id="KRX04649.1"/>
    </source>
</evidence>
<name>A0A0V0QQU5_PSEPJ</name>
<feature type="compositionally biased region" description="Low complexity" evidence="5">
    <location>
        <begin position="357"/>
        <end position="372"/>
    </location>
</feature>
<evidence type="ECO:0000256" key="2">
    <source>
        <dbReference type="ARBA" id="ARBA00022771"/>
    </source>
</evidence>
<feature type="region of interest" description="Disordered" evidence="5">
    <location>
        <begin position="327"/>
        <end position="372"/>
    </location>
</feature>
<keyword evidence="2 4" id="KW-0863">Zinc-finger</keyword>
<sequence>MEWLTQIWLNINNTINNNMECGKEYHMACLKCPSNNVEFIKNFECFNCILKKYDPLHKVKEEIIPPVTLKLSSSNQPNQFHFILNESQFKLLQDKSHNLEIRCIRVDIKHLYETTWPDFGEMKLNDQLLYDFKPLQMNSSLKKRKDEKYTIRDLQYLKMGENQLYIKEFTGNKEQKENFRIQEHIHIIAMYIVQKISCEKLTKEVKETSIKNEEECKQLIKKQFNESKDEVSIDKLSVSLNCNFDMQMMKTPAKGRWCKHLQCFSLENFIMITESTVPRKWKCPYCKQKCYDLLVDQYMLNIINECRAKQLQVSDVTFDEKANYKLEEEQFSDSEEQKQPTQAPKVENKDSKKESETQQNSSNTNTKNQNQQQNQVIILDSEDEDNNPVQQQNQYLNTNGIIPNGNEAMDLEERQQSLATVPTNVDMDEGPFQLLKLKEPEENKKIRNQFVTSIKESQFFYEDCDFEKFEEENYEESKHEFNSDKIVEISNHKITKNVKKQYPEIFSVLKKDQVIPIQNNPAYYQELQRANSFNYQNHFGDKPSQEDYAHFYSSPYPPLPPVFQGQKPFGYYSIQQFQTHPSLYPPQKYPQKKVQVQGASNEGSSNLATSNQTNNNNNNNNNVENNNNNNSSNNNVNNQKQNEAKNKIVEETNIPFGKKDDPICIDD</sequence>
<evidence type="ECO:0000256" key="3">
    <source>
        <dbReference type="ARBA" id="ARBA00022833"/>
    </source>
</evidence>
<evidence type="ECO:0000259" key="6">
    <source>
        <dbReference type="PROSITE" id="PS51044"/>
    </source>
</evidence>
<dbReference type="InParanoid" id="A0A0V0QQU5"/>
<dbReference type="Pfam" id="PF02891">
    <property type="entry name" value="zf-MIZ"/>
    <property type="match status" value="1"/>
</dbReference>
<feature type="region of interest" description="Disordered" evidence="5">
    <location>
        <begin position="582"/>
        <end position="667"/>
    </location>
</feature>
<dbReference type="EMBL" id="LDAU01000114">
    <property type="protein sequence ID" value="KRX04649.1"/>
    <property type="molecule type" value="Genomic_DNA"/>
</dbReference>
<feature type="compositionally biased region" description="Low complexity" evidence="5">
    <location>
        <begin position="604"/>
        <end position="641"/>
    </location>
</feature>
<dbReference type="InterPro" id="IPR004181">
    <property type="entry name" value="Znf_MIZ"/>
</dbReference>
<comment type="caution">
    <text evidence="7">The sequence shown here is derived from an EMBL/GenBank/DDBJ whole genome shotgun (WGS) entry which is preliminary data.</text>
</comment>
<evidence type="ECO:0000256" key="4">
    <source>
        <dbReference type="PROSITE-ProRule" id="PRU00452"/>
    </source>
</evidence>
<keyword evidence="3" id="KW-0862">Zinc</keyword>
<protein>
    <submittedName>
        <fullName evidence="7">Zinc finger, FYVE/PHD-type</fullName>
    </submittedName>
</protein>
<dbReference type="Gene3D" id="3.30.40.10">
    <property type="entry name" value="Zinc/RING finger domain, C3HC4 (zinc finger)"/>
    <property type="match status" value="1"/>
</dbReference>
<dbReference type="OrthoDB" id="28127at2759"/>
<dbReference type="AlphaFoldDB" id="A0A0V0QQU5"/>
<evidence type="ECO:0000256" key="1">
    <source>
        <dbReference type="ARBA" id="ARBA00022723"/>
    </source>
</evidence>
<organism evidence="7 8">
    <name type="scientific">Pseudocohnilembus persalinus</name>
    <name type="common">Ciliate</name>
    <dbReference type="NCBI Taxonomy" id="266149"/>
    <lineage>
        <taxon>Eukaryota</taxon>
        <taxon>Sar</taxon>
        <taxon>Alveolata</taxon>
        <taxon>Ciliophora</taxon>
        <taxon>Intramacronucleata</taxon>
        <taxon>Oligohymenophorea</taxon>
        <taxon>Scuticociliatia</taxon>
        <taxon>Philasterida</taxon>
        <taxon>Pseudocohnilembidae</taxon>
        <taxon>Pseudocohnilembus</taxon>
    </lineage>
</organism>
<dbReference type="Proteomes" id="UP000054937">
    <property type="component" value="Unassembled WGS sequence"/>
</dbReference>
<feature type="domain" description="SP-RING-type" evidence="6">
    <location>
        <begin position="227"/>
        <end position="308"/>
    </location>
</feature>
<dbReference type="GO" id="GO:0000785">
    <property type="term" value="C:chromatin"/>
    <property type="evidence" value="ECO:0007669"/>
    <property type="project" value="TreeGrafter"/>
</dbReference>
<reference evidence="7 8" key="1">
    <citation type="journal article" date="2015" name="Sci. Rep.">
        <title>Genome of the facultative scuticociliatosis pathogen Pseudocohnilembus persalinus provides insight into its virulence through horizontal gene transfer.</title>
        <authorList>
            <person name="Xiong J."/>
            <person name="Wang G."/>
            <person name="Cheng J."/>
            <person name="Tian M."/>
            <person name="Pan X."/>
            <person name="Warren A."/>
            <person name="Jiang C."/>
            <person name="Yuan D."/>
            <person name="Miao W."/>
        </authorList>
    </citation>
    <scope>NUCLEOTIDE SEQUENCE [LARGE SCALE GENOMIC DNA]</scope>
    <source>
        <strain evidence="7">36N120E</strain>
    </source>
</reference>
<dbReference type="PROSITE" id="PS51044">
    <property type="entry name" value="ZF_SP_RING"/>
    <property type="match status" value="1"/>
</dbReference>
<dbReference type="InterPro" id="IPR011011">
    <property type="entry name" value="Znf_FYVE_PHD"/>
</dbReference>